<gene>
    <name evidence="2" type="primary">dnaC_1</name>
    <name evidence="2" type="ORF">CLLU_10210</name>
</gene>
<dbReference type="GO" id="GO:0006260">
    <property type="term" value="P:DNA replication"/>
    <property type="evidence" value="ECO:0007669"/>
    <property type="project" value="TreeGrafter"/>
</dbReference>
<dbReference type="Pfam" id="PF01695">
    <property type="entry name" value="IstB_IS21"/>
    <property type="match status" value="1"/>
</dbReference>
<accession>A0A2T0BQ35</accession>
<organism evidence="2 3">
    <name type="scientific">Clostridium luticellarii</name>
    <dbReference type="NCBI Taxonomy" id="1691940"/>
    <lineage>
        <taxon>Bacteria</taxon>
        <taxon>Bacillati</taxon>
        <taxon>Bacillota</taxon>
        <taxon>Clostridia</taxon>
        <taxon>Eubacteriales</taxon>
        <taxon>Clostridiaceae</taxon>
        <taxon>Clostridium</taxon>
    </lineage>
</organism>
<feature type="domain" description="IstB-like ATP-binding" evidence="1">
    <location>
        <begin position="29"/>
        <end position="233"/>
    </location>
</feature>
<dbReference type="SUPFAM" id="SSF52540">
    <property type="entry name" value="P-loop containing nucleoside triphosphate hydrolases"/>
    <property type="match status" value="1"/>
</dbReference>
<protein>
    <submittedName>
        <fullName evidence="2">DNA replication protein DnaC</fullName>
    </submittedName>
</protein>
<dbReference type="AlphaFoldDB" id="A0A2T0BQ35"/>
<dbReference type="PANTHER" id="PTHR30050:SF4">
    <property type="entry name" value="ATP-BINDING PROTEIN RV3427C IN INSERTION SEQUENCE-RELATED"/>
    <property type="match status" value="1"/>
</dbReference>
<dbReference type="InterPro" id="IPR002611">
    <property type="entry name" value="IstB_ATP-bd"/>
</dbReference>
<dbReference type="EMBL" id="PVXP01000009">
    <property type="protein sequence ID" value="PRR85993.1"/>
    <property type="molecule type" value="Genomic_DNA"/>
</dbReference>
<dbReference type="GO" id="GO:0005524">
    <property type="term" value="F:ATP binding"/>
    <property type="evidence" value="ECO:0007669"/>
    <property type="project" value="InterPro"/>
</dbReference>
<reference evidence="2 3" key="1">
    <citation type="submission" date="2018-03" db="EMBL/GenBank/DDBJ databases">
        <title>Genome sequence of Clostridium luticellarii DSM 29923.</title>
        <authorList>
            <person name="Poehlein A."/>
            <person name="Daniel R."/>
        </authorList>
    </citation>
    <scope>NUCLEOTIDE SEQUENCE [LARGE SCALE GENOMIC DNA]</scope>
    <source>
        <strain evidence="2 3">DSM 29923</strain>
    </source>
</reference>
<comment type="caution">
    <text evidence="2">The sequence shown here is derived from an EMBL/GenBank/DDBJ whole genome shotgun (WGS) entry which is preliminary data.</text>
</comment>
<evidence type="ECO:0000259" key="1">
    <source>
        <dbReference type="Pfam" id="PF01695"/>
    </source>
</evidence>
<dbReference type="CDD" id="cd00009">
    <property type="entry name" value="AAA"/>
    <property type="match status" value="1"/>
</dbReference>
<dbReference type="PANTHER" id="PTHR30050">
    <property type="entry name" value="CHROMOSOMAL REPLICATION INITIATOR PROTEIN DNAA"/>
    <property type="match status" value="1"/>
</dbReference>
<dbReference type="NCBIfam" id="NF005992">
    <property type="entry name" value="PRK08116.1"/>
    <property type="match status" value="1"/>
</dbReference>
<dbReference type="InterPro" id="IPR027417">
    <property type="entry name" value="P-loop_NTPase"/>
</dbReference>
<dbReference type="Proteomes" id="UP000237798">
    <property type="component" value="Unassembled WGS sequence"/>
</dbReference>
<evidence type="ECO:0000313" key="3">
    <source>
        <dbReference type="Proteomes" id="UP000237798"/>
    </source>
</evidence>
<proteinExistence type="predicted"/>
<dbReference type="Gene3D" id="3.40.50.300">
    <property type="entry name" value="P-loop containing nucleotide triphosphate hydrolases"/>
    <property type="match status" value="1"/>
</dbReference>
<evidence type="ECO:0000313" key="2">
    <source>
        <dbReference type="EMBL" id="PRR85993.1"/>
    </source>
</evidence>
<name>A0A2T0BQ35_9CLOT</name>
<sequence>MLGKNYIVPRMCKCKRKALEQSERISKAREKQTRLKQIFNNSLMTREFKEFTFENWDHTLGNEKMYDLGIKYVRSFKKKALKENLGLLVYGNPGNGKTFLSGCIANALIKQFIPVVCVSAIGILERIKNSFGSYGDEGVQSILNCLDNADLVIIDDMGVENNTDWSRATMYQILDSRCRKKKPLMITSNLTMSQLKRRYDKDCGTDVGRTADRLIHEMCQPIENTFSSIRIKKGLEKTKMLREILNGWTT</sequence>
<keyword evidence="3" id="KW-1185">Reference proteome</keyword>